<protein>
    <submittedName>
        <fullName evidence="7">Phosphatidylinositol kinase (PIK-E3)</fullName>
    </submittedName>
</protein>
<dbReference type="STRING" id="74557.A0A1V9ZMV7"/>
<proteinExistence type="inferred from homology"/>
<keyword evidence="3" id="KW-0547">Nucleotide-binding</keyword>
<organism evidence="7 8">
    <name type="scientific">Thraustotheca clavata</name>
    <dbReference type="NCBI Taxonomy" id="74557"/>
    <lineage>
        <taxon>Eukaryota</taxon>
        <taxon>Sar</taxon>
        <taxon>Stramenopiles</taxon>
        <taxon>Oomycota</taxon>
        <taxon>Saprolegniomycetes</taxon>
        <taxon>Saprolegniales</taxon>
        <taxon>Achlyaceae</taxon>
        <taxon>Thraustotheca</taxon>
    </lineage>
</organism>
<dbReference type="EMBL" id="JNBS01001816">
    <property type="protein sequence ID" value="OQR99323.1"/>
    <property type="molecule type" value="Genomic_DNA"/>
</dbReference>
<dbReference type="GO" id="GO:0005524">
    <property type="term" value="F:ATP binding"/>
    <property type="evidence" value="ECO:0007669"/>
    <property type="project" value="UniProtKB-KW"/>
</dbReference>
<dbReference type="PROSITE" id="PS50290">
    <property type="entry name" value="PI3_4_KINASE_3"/>
    <property type="match status" value="1"/>
</dbReference>
<evidence type="ECO:0000256" key="2">
    <source>
        <dbReference type="ARBA" id="ARBA00022679"/>
    </source>
</evidence>
<dbReference type="AlphaFoldDB" id="A0A1V9ZMV7"/>
<dbReference type="InterPro" id="IPR000403">
    <property type="entry name" value="PI3/4_kinase_cat_dom"/>
</dbReference>
<evidence type="ECO:0000256" key="1">
    <source>
        <dbReference type="ARBA" id="ARBA00008941"/>
    </source>
</evidence>
<evidence type="ECO:0000256" key="3">
    <source>
        <dbReference type="ARBA" id="ARBA00022741"/>
    </source>
</evidence>
<dbReference type="GO" id="GO:0016301">
    <property type="term" value="F:kinase activity"/>
    <property type="evidence" value="ECO:0007669"/>
    <property type="project" value="UniProtKB-KW"/>
</dbReference>
<evidence type="ECO:0000259" key="6">
    <source>
        <dbReference type="PROSITE" id="PS50290"/>
    </source>
</evidence>
<keyword evidence="2" id="KW-0808">Transferase</keyword>
<keyword evidence="8" id="KW-1185">Reference proteome</keyword>
<dbReference type="PANTHER" id="PTHR45800">
    <property type="entry name" value="PHOSPHATIDYLINOSITOL 4-KINASE GAMMA"/>
    <property type="match status" value="1"/>
</dbReference>
<feature type="domain" description="PI3K/PI4K catalytic" evidence="6">
    <location>
        <begin position="32"/>
        <end position="307"/>
    </location>
</feature>
<gene>
    <name evidence="7" type="ORF">THRCLA_06556</name>
</gene>
<dbReference type="Pfam" id="PF00454">
    <property type="entry name" value="PI3_PI4_kinase"/>
    <property type="match status" value="1"/>
</dbReference>
<evidence type="ECO:0000256" key="4">
    <source>
        <dbReference type="ARBA" id="ARBA00022777"/>
    </source>
</evidence>
<dbReference type="Proteomes" id="UP000243217">
    <property type="component" value="Unassembled WGS sequence"/>
</dbReference>
<evidence type="ECO:0000256" key="5">
    <source>
        <dbReference type="ARBA" id="ARBA00022840"/>
    </source>
</evidence>
<keyword evidence="4 7" id="KW-0418">Kinase</keyword>
<dbReference type="PANTHER" id="PTHR45800:SF11">
    <property type="entry name" value="PHOSPHATIDYLINOSITOL 3-KINASE-RELATED PROTEIN KINASE"/>
    <property type="match status" value="1"/>
</dbReference>
<keyword evidence="5" id="KW-0067">ATP-binding</keyword>
<dbReference type="InterPro" id="IPR044571">
    <property type="entry name" value="P4KG1-8"/>
</dbReference>
<accession>A0A1V9ZMV7</accession>
<reference evidence="7 8" key="1">
    <citation type="journal article" date="2014" name="Genome Biol. Evol.">
        <title>The secreted proteins of Achlya hypogyna and Thraustotheca clavata identify the ancestral oomycete secretome and reveal gene acquisitions by horizontal gene transfer.</title>
        <authorList>
            <person name="Misner I."/>
            <person name="Blouin N."/>
            <person name="Leonard G."/>
            <person name="Richards T.A."/>
            <person name="Lane C.E."/>
        </authorList>
    </citation>
    <scope>NUCLEOTIDE SEQUENCE [LARGE SCALE GENOMIC DNA]</scope>
    <source>
        <strain evidence="7 8">ATCC 34112</strain>
    </source>
</reference>
<name>A0A1V9ZMV7_9STRA</name>
<sequence length="355" mass="39539">MSLSLSSSFSVCSSPPLLQSLVATVCDAFTRGVVPLLIHDCTGGSYFLRSKSHHLIAVFKPSDEEPYASNTPKPSKTLGPMRPGVPIGEMAIREVMAYYLDQEHFAGIPLTVLATAMHANFHSKNIKLGSCQVYCPHDCSADDLGPSQFDINHVHAIALLDLRSVNQDRHGGNILVQRSKGNRLIPIDHGCILPEFDAMSETQFTWLSWPQAREPLTPSTIAYVNRLNSSHQLQAMKQTYPEVAFPAKAIVTLHLGTIFVQTCVAFGLTIYDMGILMVRENHLIQSRFERLVEKALVGKDPLTKLNDFLKSFEMALEMMLRQEFPEHYKQKRIVRNGTHGKPRKTSLQVLLSTAA</sequence>
<evidence type="ECO:0000313" key="7">
    <source>
        <dbReference type="EMBL" id="OQR99323.1"/>
    </source>
</evidence>
<dbReference type="OrthoDB" id="5839at2759"/>
<evidence type="ECO:0000313" key="8">
    <source>
        <dbReference type="Proteomes" id="UP000243217"/>
    </source>
</evidence>
<comment type="caution">
    <text evidence="7">The sequence shown here is derived from an EMBL/GenBank/DDBJ whole genome shotgun (WGS) entry which is preliminary data.</text>
</comment>
<comment type="similarity">
    <text evidence="1">Belongs to the PI3/PI4-kinase family. Type II PI4K subfamily.</text>
</comment>